<evidence type="ECO:0000313" key="1">
    <source>
        <dbReference type="EMBL" id="OLL26074.1"/>
    </source>
</evidence>
<organism evidence="1 2">
    <name type="scientific">Neolecta irregularis (strain DAH-3)</name>
    <dbReference type="NCBI Taxonomy" id="1198029"/>
    <lineage>
        <taxon>Eukaryota</taxon>
        <taxon>Fungi</taxon>
        <taxon>Dikarya</taxon>
        <taxon>Ascomycota</taxon>
        <taxon>Taphrinomycotina</taxon>
        <taxon>Neolectales</taxon>
        <taxon>Neolectaceae</taxon>
        <taxon>Neolecta</taxon>
    </lineage>
</organism>
<protein>
    <submittedName>
        <fullName evidence="1">Uncharacterized protein</fullName>
    </submittedName>
</protein>
<dbReference type="EMBL" id="LXFE01000243">
    <property type="protein sequence ID" value="OLL26074.1"/>
    <property type="molecule type" value="Genomic_DNA"/>
</dbReference>
<proteinExistence type="predicted"/>
<comment type="caution">
    <text evidence="1">The sequence shown here is derived from an EMBL/GenBank/DDBJ whole genome shotgun (WGS) entry which is preliminary data.</text>
</comment>
<evidence type="ECO:0000313" key="2">
    <source>
        <dbReference type="Proteomes" id="UP000186594"/>
    </source>
</evidence>
<name>A0A1U7LTV2_NEOID</name>
<sequence length="575" mass="64158">MAIVGLSLLANVCPEDQSQISLEFEDDIFIVDKDCDYEKSQRYSPNVLREFKSVSTSPRILNDVAETPRATRQRIEYLSKRDAVAVPFTPRESGSGIGSLAIKSLVEDFVPSSGLDQELDTDAVYSTKALTSPVEDPSIIPPKKEYSPIFPCLNPESSPTCPTSSKALIEALEARGTSPKGVSSIDHASIFSQTMSFNTETTVDEVDTTTLTVRKPEGELATYYAHADVSLVFASSQSEYHLQSSILRKKSTVLEKFIPAKSIDFAIDVWFKGDSLVLSSAGLPDEKIPVDKTFREVYSDWADILETGFKNLITVIFGGSIVSSRKFSEIHAFFEIGYTLKCEVIPHQLLHYYHLTHVLAELVNNTEGSIQCLIISDYTRNPVLFKEAAVHAISNHVAVANHKLCPCLPNNIRGLITRGGLFLERKIRTISSELFTCTFGSYPPAFQSTVDIVTAYISRYYRDEANPVTRYTALSELSLDANFLRAEVPWLKDVNARGDVNFLKGDMLLWLENHIKKRALRLLENEARFPSERYLMCVDWEDVIAGFEDRVLVEIGHEHSVVPVISPDMDIVSGQ</sequence>
<keyword evidence="2" id="KW-1185">Reference proteome</keyword>
<gene>
    <name evidence="1" type="ORF">NEOLI_000481</name>
</gene>
<dbReference type="AlphaFoldDB" id="A0A1U7LTV2"/>
<dbReference type="Proteomes" id="UP000186594">
    <property type="component" value="Unassembled WGS sequence"/>
</dbReference>
<accession>A0A1U7LTV2</accession>
<reference evidence="1 2" key="1">
    <citation type="submission" date="2016-04" db="EMBL/GenBank/DDBJ databases">
        <title>Evolutionary innovation and constraint leading to complex multicellularity in the Ascomycota.</title>
        <authorList>
            <person name="Cisse O."/>
            <person name="Nguyen A."/>
            <person name="Hewitt D.A."/>
            <person name="Jedd G."/>
            <person name="Stajich J.E."/>
        </authorList>
    </citation>
    <scope>NUCLEOTIDE SEQUENCE [LARGE SCALE GENOMIC DNA]</scope>
    <source>
        <strain evidence="1 2">DAH-3</strain>
    </source>
</reference>